<name>X1ARV2_9ZZZZ</name>
<accession>X1ARV2</accession>
<reference evidence="1" key="1">
    <citation type="journal article" date="2014" name="Front. Microbiol.">
        <title>High frequency of phylogenetically diverse reductive dehalogenase-homologous genes in deep subseafloor sedimentary metagenomes.</title>
        <authorList>
            <person name="Kawai M."/>
            <person name="Futagami T."/>
            <person name="Toyoda A."/>
            <person name="Takaki Y."/>
            <person name="Nishi S."/>
            <person name="Hori S."/>
            <person name="Arai W."/>
            <person name="Tsubouchi T."/>
            <person name="Morono Y."/>
            <person name="Uchiyama I."/>
            <person name="Ito T."/>
            <person name="Fujiyama A."/>
            <person name="Inagaki F."/>
            <person name="Takami H."/>
        </authorList>
    </citation>
    <scope>NUCLEOTIDE SEQUENCE</scope>
    <source>
        <strain evidence="1">Expedition CK06-06</strain>
    </source>
</reference>
<protein>
    <submittedName>
        <fullName evidence="1">Uncharacterized protein</fullName>
    </submittedName>
</protein>
<proteinExistence type="predicted"/>
<evidence type="ECO:0000313" key="1">
    <source>
        <dbReference type="EMBL" id="GAG75018.1"/>
    </source>
</evidence>
<comment type="caution">
    <text evidence="1">The sequence shown here is derived from an EMBL/GenBank/DDBJ whole genome shotgun (WGS) entry which is preliminary data.</text>
</comment>
<gene>
    <name evidence="1" type="ORF">S01H4_30546</name>
</gene>
<dbReference type="AlphaFoldDB" id="X1ARV2"/>
<organism evidence="1">
    <name type="scientific">marine sediment metagenome</name>
    <dbReference type="NCBI Taxonomy" id="412755"/>
    <lineage>
        <taxon>unclassified sequences</taxon>
        <taxon>metagenomes</taxon>
        <taxon>ecological metagenomes</taxon>
    </lineage>
</organism>
<dbReference type="EMBL" id="BART01015780">
    <property type="protein sequence ID" value="GAG75018.1"/>
    <property type="molecule type" value="Genomic_DNA"/>
</dbReference>
<sequence length="82" mass="9479">MSYWRLRSRVEHHKALVNVRSKKVPKELIELETQIKQMQAEIAAMKTKNVPESIIAEKSLDLGVLKIRYKTAIKKFDDGDAN</sequence>